<evidence type="ECO:0000313" key="9">
    <source>
        <dbReference type="EnsemblMetazoa" id="CapteP23613"/>
    </source>
</evidence>
<evidence type="ECO:0008006" key="11">
    <source>
        <dbReference type="Google" id="ProtNLM"/>
    </source>
</evidence>
<comment type="subcellular location">
    <subcellularLocation>
        <location evidence="1">Membrane</location>
        <topology evidence="1">Multi-pass membrane protein</topology>
    </subcellularLocation>
</comment>
<reference evidence="9" key="3">
    <citation type="submission" date="2015-06" db="UniProtKB">
        <authorList>
            <consortium name="EnsemblMetazoa"/>
        </authorList>
    </citation>
    <scope>IDENTIFICATION</scope>
</reference>
<comment type="similarity">
    <text evidence="2">Belongs to the unc-93 family.</text>
</comment>
<evidence type="ECO:0000313" key="8">
    <source>
        <dbReference type="EMBL" id="ELU11750.1"/>
    </source>
</evidence>
<feature type="transmembrane region" description="Helical" evidence="7">
    <location>
        <begin position="393"/>
        <end position="410"/>
    </location>
</feature>
<dbReference type="EMBL" id="AMQN01005661">
    <property type="status" value="NOT_ANNOTATED_CDS"/>
    <property type="molecule type" value="Genomic_DNA"/>
</dbReference>
<feature type="transmembrane region" description="Helical" evidence="7">
    <location>
        <begin position="74"/>
        <end position="98"/>
    </location>
</feature>
<feature type="transmembrane region" description="Helical" evidence="7">
    <location>
        <begin position="325"/>
        <end position="348"/>
    </location>
</feature>
<feature type="transmembrane region" description="Helical" evidence="7">
    <location>
        <begin position="129"/>
        <end position="157"/>
    </location>
</feature>
<dbReference type="SUPFAM" id="SSF103473">
    <property type="entry name" value="MFS general substrate transporter"/>
    <property type="match status" value="1"/>
</dbReference>
<feature type="transmembrane region" description="Helical" evidence="7">
    <location>
        <begin position="417"/>
        <end position="436"/>
    </location>
</feature>
<dbReference type="HOGENOM" id="CLU_025356_1_1_1"/>
<proteinExistence type="inferred from homology"/>
<accession>R7V7N5</accession>
<keyword evidence="4 7" id="KW-1133">Transmembrane helix</keyword>
<feature type="transmembrane region" description="Helical" evidence="7">
    <location>
        <begin position="105"/>
        <end position="123"/>
    </location>
</feature>
<reference evidence="8 10" key="2">
    <citation type="journal article" date="2013" name="Nature">
        <title>Insights into bilaterian evolution from three spiralian genomes.</title>
        <authorList>
            <person name="Simakov O."/>
            <person name="Marletaz F."/>
            <person name="Cho S.J."/>
            <person name="Edsinger-Gonzales E."/>
            <person name="Havlak P."/>
            <person name="Hellsten U."/>
            <person name="Kuo D.H."/>
            <person name="Larsson T."/>
            <person name="Lv J."/>
            <person name="Arendt D."/>
            <person name="Savage R."/>
            <person name="Osoegawa K."/>
            <person name="de Jong P."/>
            <person name="Grimwood J."/>
            <person name="Chapman J.A."/>
            <person name="Shapiro H."/>
            <person name="Aerts A."/>
            <person name="Otillar R.P."/>
            <person name="Terry A.Y."/>
            <person name="Boore J.L."/>
            <person name="Grigoriev I.V."/>
            <person name="Lindberg D.R."/>
            <person name="Seaver E.C."/>
            <person name="Weisblat D.A."/>
            <person name="Putnam N.H."/>
            <person name="Rokhsar D.S."/>
        </authorList>
    </citation>
    <scope>NUCLEOTIDE SEQUENCE</scope>
    <source>
        <strain evidence="8 10">I ESC-2004</strain>
    </source>
</reference>
<dbReference type="InterPro" id="IPR036259">
    <property type="entry name" value="MFS_trans_sf"/>
</dbReference>
<dbReference type="Gene3D" id="1.20.1250.20">
    <property type="entry name" value="MFS general substrate transporter like domains"/>
    <property type="match status" value="1"/>
</dbReference>
<name>R7V7N5_CAPTE</name>
<dbReference type="AlphaFoldDB" id="R7V7N5"/>
<dbReference type="OrthoDB" id="78663at2759"/>
<dbReference type="Pfam" id="PF05978">
    <property type="entry name" value="UNC-93"/>
    <property type="match status" value="1"/>
</dbReference>
<dbReference type="EMBL" id="KB296474">
    <property type="protein sequence ID" value="ELU11750.1"/>
    <property type="molecule type" value="Genomic_DNA"/>
</dbReference>
<reference evidence="10" key="1">
    <citation type="submission" date="2012-12" db="EMBL/GenBank/DDBJ databases">
        <authorList>
            <person name="Hellsten U."/>
            <person name="Grimwood J."/>
            <person name="Chapman J.A."/>
            <person name="Shapiro H."/>
            <person name="Aerts A."/>
            <person name="Otillar R.P."/>
            <person name="Terry A.Y."/>
            <person name="Boore J.L."/>
            <person name="Simakov O."/>
            <person name="Marletaz F."/>
            <person name="Cho S.-J."/>
            <person name="Edsinger-Gonzales E."/>
            <person name="Havlak P."/>
            <person name="Kuo D.-H."/>
            <person name="Larsson T."/>
            <person name="Lv J."/>
            <person name="Arendt D."/>
            <person name="Savage R."/>
            <person name="Osoegawa K."/>
            <person name="de Jong P."/>
            <person name="Lindberg D.R."/>
            <person name="Seaver E.C."/>
            <person name="Weisblat D.A."/>
            <person name="Putnam N.H."/>
            <person name="Grigoriev I.V."/>
            <person name="Rokhsar D.S."/>
        </authorList>
    </citation>
    <scope>NUCLEOTIDE SEQUENCE</scope>
    <source>
        <strain evidence="10">I ESC-2004</strain>
    </source>
</reference>
<evidence type="ECO:0000256" key="6">
    <source>
        <dbReference type="SAM" id="MobiDB-lite"/>
    </source>
</evidence>
<keyword evidence="3 7" id="KW-0812">Transmembrane</keyword>
<dbReference type="STRING" id="283909.R7V7N5"/>
<feature type="transmembrane region" description="Helical" evidence="7">
    <location>
        <begin position="241"/>
        <end position="264"/>
    </location>
</feature>
<sequence>NNIYETEGPRRLHPRPQKQPTTEEEEEEPLTTAEMNSRKSVIIRRIIAVSASFIFLIAAMQGLAVLQSSLNQEIGVWGLCANFAAVVISCLFFSTYLVQRLGCKWAMVLGMACMTTWMLANLYPSWGTIIPGSIIMGAGWAPLWTAQCTLFTISGVELAKLTKQMPDQIIARGFGFFFMAFMTGPIWGNLISSSILGQADAPSPPVNSSIIQHILICGAGFCPQVLKSLNSTAIQKPPQKLISILVGVYLGLASIAILIIVIFIPNIKAGDDPKNPNLKNTNGKAKFSLNLCAQTLKQLTNKLQLCMVPLNLYIGMEEGFMMVEYTMAFVTCSMGVSLIGYVVISYALTAAIISFTSGHMIRLIGRPPVFIFAFLSHIGCNIAWMFWQPDTGGTWIFFLFAAVWGIGDAIMQTQTNAFYGVLFSGSSEAAFSNYRMWEAFGIIFSLSYSSYLCISVKLYIMMSMLVIGMVGYFATEIIHRRQVKRDEEDATD</sequence>
<evidence type="ECO:0000256" key="2">
    <source>
        <dbReference type="ARBA" id="ARBA00009172"/>
    </source>
</evidence>
<feature type="transmembrane region" description="Helical" evidence="7">
    <location>
        <begin position="46"/>
        <end position="68"/>
    </location>
</feature>
<feature type="transmembrane region" description="Helical" evidence="7">
    <location>
        <begin position="169"/>
        <end position="190"/>
    </location>
</feature>
<dbReference type="InterPro" id="IPR051951">
    <property type="entry name" value="UNC-93_regulatory"/>
</dbReference>
<dbReference type="InterPro" id="IPR010291">
    <property type="entry name" value="Ion_channel_UNC-93"/>
</dbReference>
<evidence type="ECO:0000256" key="4">
    <source>
        <dbReference type="ARBA" id="ARBA00022989"/>
    </source>
</evidence>
<keyword evidence="10" id="KW-1185">Reference proteome</keyword>
<evidence type="ECO:0000313" key="10">
    <source>
        <dbReference type="Proteomes" id="UP000014760"/>
    </source>
</evidence>
<feature type="non-terminal residue" evidence="8">
    <location>
        <position position="492"/>
    </location>
</feature>
<dbReference type="PANTHER" id="PTHR19444">
    <property type="entry name" value="UNC-93 RELATED"/>
    <property type="match status" value="1"/>
</dbReference>
<feature type="non-terminal residue" evidence="8">
    <location>
        <position position="1"/>
    </location>
</feature>
<protein>
    <recommendedName>
        <fullName evidence="11">Major facilitator superfamily (MFS) profile domain-containing protein</fullName>
    </recommendedName>
</protein>
<dbReference type="Proteomes" id="UP000014760">
    <property type="component" value="Unassembled WGS sequence"/>
</dbReference>
<dbReference type="EnsemblMetazoa" id="CapteT23613">
    <property type="protein sequence ID" value="CapteP23613"/>
    <property type="gene ID" value="CapteG23613"/>
</dbReference>
<gene>
    <name evidence="8" type="ORF">CAPTEDRAFT_23613</name>
</gene>
<evidence type="ECO:0000256" key="1">
    <source>
        <dbReference type="ARBA" id="ARBA00004141"/>
    </source>
</evidence>
<feature type="transmembrane region" description="Helical" evidence="7">
    <location>
        <begin position="369"/>
        <end position="387"/>
    </location>
</feature>
<dbReference type="OMA" id="KTRRHAG"/>
<evidence type="ECO:0000256" key="7">
    <source>
        <dbReference type="SAM" id="Phobius"/>
    </source>
</evidence>
<feature type="region of interest" description="Disordered" evidence="6">
    <location>
        <begin position="1"/>
        <end position="33"/>
    </location>
</feature>
<evidence type="ECO:0000256" key="3">
    <source>
        <dbReference type="ARBA" id="ARBA00022692"/>
    </source>
</evidence>
<feature type="transmembrane region" description="Helical" evidence="7">
    <location>
        <begin position="210"/>
        <end position="229"/>
    </location>
</feature>
<evidence type="ECO:0000256" key="5">
    <source>
        <dbReference type="ARBA" id="ARBA00023136"/>
    </source>
</evidence>
<dbReference type="PANTHER" id="PTHR19444:SF13">
    <property type="entry name" value="PROTEIN UNC-93 HOMOLOG A"/>
    <property type="match status" value="1"/>
</dbReference>
<dbReference type="GO" id="GO:0016020">
    <property type="term" value="C:membrane"/>
    <property type="evidence" value="ECO:0007669"/>
    <property type="project" value="UniProtKB-SubCell"/>
</dbReference>
<keyword evidence="5 7" id="KW-0472">Membrane</keyword>
<organism evidence="8">
    <name type="scientific">Capitella teleta</name>
    <name type="common">Polychaete worm</name>
    <dbReference type="NCBI Taxonomy" id="283909"/>
    <lineage>
        <taxon>Eukaryota</taxon>
        <taxon>Metazoa</taxon>
        <taxon>Spiralia</taxon>
        <taxon>Lophotrochozoa</taxon>
        <taxon>Annelida</taxon>
        <taxon>Polychaeta</taxon>
        <taxon>Sedentaria</taxon>
        <taxon>Scolecida</taxon>
        <taxon>Capitellidae</taxon>
        <taxon>Capitella</taxon>
    </lineage>
</organism>
<feature type="transmembrane region" description="Helical" evidence="7">
    <location>
        <begin position="448"/>
        <end position="475"/>
    </location>
</feature>